<dbReference type="GO" id="GO:0050661">
    <property type="term" value="F:NADP binding"/>
    <property type="evidence" value="ECO:0007669"/>
    <property type="project" value="InterPro"/>
</dbReference>
<dbReference type="GO" id="GO:0050660">
    <property type="term" value="F:flavin adenine dinucleotide binding"/>
    <property type="evidence" value="ECO:0007669"/>
    <property type="project" value="InterPro"/>
</dbReference>
<organism evidence="7 8">
    <name type="scientific">Carex littledalei</name>
    <dbReference type="NCBI Taxonomy" id="544730"/>
    <lineage>
        <taxon>Eukaryota</taxon>
        <taxon>Viridiplantae</taxon>
        <taxon>Streptophyta</taxon>
        <taxon>Embryophyta</taxon>
        <taxon>Tracheophyta</taxon>
        <taxon>Spermatophyta</taxon>
        <taxon>Magnoliopsida</taxon>
        <taxon>Liliopsida</taxon>
        <taxon>Poales</taxon>
        <taxon>Cyperaceae</taxon>
        <taxon>Cyperoideae</taxon>
        <taxon>Cariceae</taxon>
        <taxon>Carex</taxon>
        <taxon>Carex subgen. Euthyceras</taxon>
    </lineage>
</organism>
<reference evidence="7" key="1">
    <citation type="submission" date="2020-01" db="EMBL/GenBank/DDBJ databases">
        <title>Genome sequence of Kobresia littledalei, the first chromosome-level genome in the family Cyperaceae.</title>
        <authorList>
            <person name="Qu G."/>
        </authorList>
    </citation>
    <scope>NUCLEOTIDE SEQUENCE</scope>
    <source>
        <strain evidence="7">C.B.Clarke</strain>
        <tissue evidence="7">Leaf</tissue>
    </source>
</reference>
<evidence type="ECO:0000313" key="8">
    <source>
        <dbReference type="Proteomes" id="UP000623129"/>
    </source>
</evidence>
<keyword evidence="5 6" id="KW-0560">Oxidoreductase</keyword>
<evidence type="ECO:0000313" key="7">
    <source>
        <dbReference type="EMBL" id="KAF3324884.1"/>
    </source>
</evidence>
<dbReference type="InterPro" id="IPR036188">
    <property type="entry name" value="FAD/NAD-bd_sf"/>
</dbReference>
<dbReference type="FunFam" id="3.50.50.60:FF:000170">
    <property type="entry name" value="Flavin-containing monooxygenase"/>
    <property type="match status" value="1"/>
</dbReference>
<dbReference type="OrthoDB" id="66881at2759"/>
<keyword evidence="6" id="KW-0503">Monooxygenase</keyword>
<dbReference type="InterPro" id="IPR050346">
    <property type="entry name" value="FMO-like"/>
</dbReference>
<accession>A0A833VIA0</accession>
<keyword evidence="8" id="KW-1185">Reference proteome</keyword>
<keyword evidence="4" id="KW-0521">NADP</keyword>
<evidence type="ECO:0000256" key="5">
    <source>
        <dbReference type="ARBA" id="ARBA00023002"/>
    </source>
</evidence>
<comment type="similarity">
    <text evidence="1 6">Belongs to the FMO family.</text>
</comment>
<evidence type="ECO:0000256" key="6">
    <source>
        <dbReference type="RuleBase" id="RU361177"/>
    </source>
</evidence>
<dbReference type="SUPFAM" id="SSF51905">
    <property type="entry name" value="FAD/NAD(P)-binding domain"/>
    <property type="match status" value="2"/>
</dbReference>
<gene>
    <name evidence="7" type="ORF">FCM35_KLT11041</name>
</gene>
<comment type="caution">
    <text evidence="7">The sequence shown here is derived from an EMBL/GenBank/DDBJ whole genome shotgun (WGS) entry which is preliminary data.</text>
</comment>
<protein>
    <recommendedName>
        <fullName evidence="6">Flavin-containing monooxygenase</fullName>
        <ecNumber evidence="6">1.-.-.-</ecNumber>
    </recommendedName>
</protein>
<dbReference type="FunFam" id="3.50.50.60:FF:000169">
    <property type="entry name" value="Flavin-containing monooxygenase"/>
    <property type="match status" value="1"/>
</dbReference>
<comment type="cofactor">
    <cofactor evidence="6">
        <name>FAD</name>
        <dbReference type="ChEBI" id="CHEBI:57692"/>
    </cofactor>
</comment>
<proteinExistence type="inferred from homology"/>
<dbReference type="EC" id="1.-.-.-" evidence="6"/>
<dbReference type="PIRSF" id="PIRSF000332">
    <property type="entry name" value="FMO"/>
    <property type="match status" value="1"/>
</dbReference>
<evidence type="ECO:0000256" key="2">
    <source>
        <dbReference type="ARBA" id="ARBA00022630"/>
    </source>
</evidence>
<evidence type="ECO:0000256" key="3">
    <source>
        <dbReference type="ARBA" id="ARBA00022827"/>
    </source>
</evidence>
<evidence type="ECO:0000256" key="1">
    <source>
        <dbReference type="ARBA" id="ARBA00009183"/>
    </source>
</evidence>
<dbReference type="Pfam" id="PF00743">
    <property type="entry name" value="FMO-like"/>
    <property type="match status" value="1"/>
</dbReference>
<dbReference type="Proteomes" id="UP000623129">
    <property type="component" value="Unassembled WGS sequence"/>
</dbReference>
<keyword evidence="3 6" id="KW-0274">FAD</keyword>
<dbReference type="InterPro" id="IPR000960">
    <property type="entry name" value="Flavin_mOase"/>
</dbReference>
<keyword evidence="2 6" id="KW-0285">Flavoprotein</keyword>
<sequence>MDKKKVGIIGAGVSGLAACKHIIDKGFNPIVFEAEPDIGGVWAHTLASTRLQASADAYRFSDFPWPVDLTDDMYPRHDKVLEYVKAYANQFDLVKCIRFNSRVVGIEYVGVDEEEMAVWDTWAGNGEAFGDGKKGEWHITVEDLKQGLGVTEVFQVDFVILCIGLYSGTPNIPDFPTKEGPEIFKGQVIHSMDYSNMADDMAFQFIKGKRVAVIGSGKSAFDIAAECARANGTEHPCTMVCRTKHWLINDSKIFGIDLSYFYLNRFSELLIHKPGQSFLASLLPTFLSPLRWAISKIVETYFKNNIPLEKHGMVPEYNFGHAMSSCQIARLPEGFYNRVEEGSIVLKKSESFTFCQEGVVLNGGDESIKSDLVIFATGFRGEQKLRNIFVSPWLQKLLAGSSNTTASLYRECIHPRIPQLAIIGYSSSLTDMYVSERMSNWVAHFLAGGFKLPRIRKLEAEIQQWEEYKRRYNGKDFRSSCVSAVNIWYNDMLCQDMGQNPRRKKSLIAEWFEPYGPADYANM</sequence>
<dbReference type="PANTHER" id="PTHR23023">
    <property type="entry name" value="DIMETHYLANILINE MONOOXYGENASE"/>
    <property type="match status" value="1"/>
</dbReference>
<dbReference type="EMBL" id="SWLB01000021">
    <property type="protein sequence ID" value="KAF3324884.1"/>
    <property type="molecule type" value="Genomic_DNA"/>
</dbReference>
<evidence type="ECO:0000256" key="4">
    <source>
        <dbReference type="ARBA" id="ARBA00022857"/>
    </source>
</evidence>
<dbReference type="PROSITE" id="PS51257">
    <property type="entry name" value="PROKAR_LIPOPROTEIN"/>
    <property type="match status" value="1"/>
</dbReference>
<name>A0A833VIA0_9POAL</name>
<dbReference type="Gene3D" id="3.50.50.60">
    <property type="entry name" value="FAD/NAD(P)-binding domain"/>
    <property type="match status" value="2"/>
</dbReference>
<dbReference type="AlphaFoldDB" id="A0A833VIA0"/>
<dbReference type="GO" id="GO:0004499">
    <property type="term" value="F:N,N-dimethylaniline monooxygenase activity"/>
    <property type="evidence" value="ECO:0007669"/>
    <property type="project" value="InterPro"/>
</dbReference>
<dbReference type="InterPro" id="IPR020946">
    <property type="entry name" value="Flavin_mOase-like"/>
</dbReference>